<evidence type="ECO:0000256" key="1">
    <source>
        <dbReference type="ARBA" id="ARBA00022801"/>
    </source>
</evidence>
<dbReference type="GO" id="GO:0004252">
    <property type="term" value="F:serine-type endopeptidase activity"/>
    <property type="evidence" value="ECO:0007669"/>
    <property type="project" value="TreeGrafter"/>
</dbReference>
<dbReference type="Pfam" id="PF07676">
    <property type="entry name" value="PD40"/>
    <property type="match status" value="2"/>
</dbReference>
<dbReference type="InterPro" id="IPR011042">
    <property type="entry name" value="6-blade_b-propeller_TolB-like"/>
</dbReference>
<gene>
    <name evidence="4" type="ORF">ELQ90_06820</name>
</gene>
<dbReference type="Proteomes" id="UP000288547">
    <property type="component" value="Unassembled WGS sequence"/>
</dbReference>
<feature type="domain" description="Peptidase S9 prolyl oligopeptidase catalytic" evidence="3">
    <location>
        <begin position="471"/>
        <end position="676"/>
    </location>
</feature>
<accession>A0A444PVA0</accession>
<dbReference type="Pfam" id="PF00326">
    <property type="entry name" value="Peptidase_S9"/>
    <property type="match status" value="1"/>
</dbReference>
<proteinExistence type="predicted"/>
<dbReference type="InterPro" id="IPR011659">
    <property type="entry name" value="WD40"/>
</dbReference>
<keyword evidence="2" id="KW-0720">Serine protease</keyword>
<dbReference type="EMBL" id="RZNB01000002">
    <property type="protein sequence ID" value="RWZ51803.1"/>
    <property type="molecule type" value="Genomic_DNA"/>
</dbReference>
<dbReference type="Gene3D" id="2.120.10.30">
    <property type="entry name" value="TolB, C-terminal domain"/>
    <property type="match status" value="2"/>
</dbReference>
<dbReference type="SUPFAM" id="SSF53474">
    <property type="entry name" value="alpha/beta-Hydrolases"/>
    <property type="match status" value="1"/>
</dbReference>
<dbReference type="PANTHER" id="PTHR42776">
    <property type="entry name" value="SERINE PEPTIDASE S9 FAMILY MEMBER"/>
    <property type="match status" value="1"/>
</dbReference>
<dbReference type="OrthoDB" id="262125at2"/>
<evidence type="ECO:0000259" key="3">
    <source>
        <dbReference type="Pfam" id="PF00326"/>
    </source>
</evidence>
<organism evidence="4 5">
    <name type="scientific">Labedella phragmitis</name>
    <dbReference type="NCBI Taxonomy" id="2498849"/>
    <lineage>
        <taxon>Bacteria</taxon>
        <taxon>Bacillati</taxon>
        <taxon>Actinomycetota</taxon>
        <taxon>Actinomycetes</taxon>
        <taxon>Micrococcales</taxon>
        <taxon>Microbacteriaceae</taxon>
        <taxon>Labedella</taxon>
    </lineage>
</organism>
<evidence type="ECO:0000313" key="4">
    <source>
        <dbReference type="EMBL" id="RWZ51803.1"/>
    </source>
</evidence>
<dbReference type="InterPro" id="IPR001375">
    <property type="entry name" value="Peptidase_S9_cat"/>
</dbReference>
<dbReference type="AlphaFoldDB" id="A0A444PVA0"/>
<dbReference type="GO" id="GO:0006508">
    <property type="term" value="P:proteolysis"/>
    <property type="evidence" value="ECO:0007669"/>
    <property type="project" value="InterPro"/>
</dbReference>
<evidence type="ECO:0000313" key="5">
    <source>
        <dbReference type="Proteomes" id="UP000288547"/>
    </source>
</evidence>
<keyword evidence="1" id="KW-0378">Hydrolase</keyword>
<dbReference type="PANTHER" id="PTHR42776:SF4">
    <property type="entry name" value="ACYLAMINO-ACID-RELEASING ENZYME"/>
    <property type="match status" value="1"/>
</dbReference>
<evidence type="ECO:0000256" key="2">
    <source>
        <dbReference type="ARBA" id="ARBA00022825"/>
    </source>
</evidence>
<name>A0A444PVA0_9MICO</name>
<comment type="caution">
    <text evidence="4">The sequence shown here is derived from an EMBL/GenBank/DDBJ whole genome shotgun (WGS) entry which is preliminary data.</text>
</comment>
<keyword evidence="2" id="KW-0645">Protease</keyword>
<dbReference type="SUPFAM" id="SSF82171">
    <property type="entry name" value="DPP6 N-terminal domain-like"/>
    <property type="match status" value="1"/>
</dbReference>
<protein>
    <submittedName>
        <fullName evidence="4">S9 family peptidase</fullName>
    </submittedName>
</protein>
<dbReference type="Gene3D" id="3.40.50.1820">
    <property type="entry name" value="alpha/beta hydrolase"/>
    <property type="match status" value="1"/>
</dbReference>
<sequence>MPSRRFGPGETNTLNGVVKANDLDTLQAPGRPSVHPTDDVAVVSVTRPDLGADAYVGQLWTVPLDGGAPRRLTRGFRDSAPRYSPDGAVIAFLRSSPGEPAQLHVVASTGGEPIAITAERLGVSAFAWSPDSSSLAFTTRVPEQGRYGTVPEISADAEAPRRFTTRTYRANGVGYTTDRRSSLFIVEVPDLDAEPVVRPLPERSGEEAPETALVPVATRLTDLDAEVSGPVFTPDGSAIAVVAALHDTRDVDRVSAVYAVRVDGSGEPERLSSDDAPRSIAAAAFSPEGQLHVLAQELGPAGVDFVARNTSLYRMSSPDAPAVVLTDVADTDIGEVADIAFTTDGSVVFLNRSKGAVRAERLGFDGTRTPLTSHTDVVTSIDAAGERIVAVVAGESDSGEVAVLGGPDPVRLTDFSRSVRDAGVLPIERHAITGRSGQVVEGWLVKPAGDGPFPTLLMIHGGPFAAYTGAFFDESQVYADAGYAVAYCNPRGAAGFGEDFGRSIKNAMGTVDFEDVMDFFDGVVAADDALDADRVGVLGGSYGGYLTAWITAHDHRFAGAIVERGFLDPELFVGTSDIGDFFGDEYVGTSAEDIARQSPQAHVRDVRTPTLVLHSADDLRCPLSQAERYYAALKRNGVEAELVVFPGENHELSRSGRPRHRRDRFDVILDWWARVLPV</sequence>
<reference evidence="4 5" key="1">
    <citation type="submission" date="2018-12" db="EMBL/GenBank/DDBJ databases">
        <authorList>
            <person name="Li F."/>
        </authorList>
    </citation>
    <scope>NUCLEOTIDE SEQUENCE [LARGE SCALE GENOMIC DNA]</scope>
    <source>
        <strain evidence="4 5">11W25H-1</strain>
    </source>
</reference>
<keyword evidence="5" id="KW-1185">Reference proteome</keyword>
<dbReference type="InterPro" id="IPR029058">
    <property type="entry name" value="AB_hydrolase_fold"/>
</dbReference>